<dbReference type="InterPro" id="IPR001251">
    <property type="entry name" value="CRAL-TRIO_dom"/>
</dbReference>
<keyword evidence="3" id="KW-1185">Reference proteome</keyword>
<dbReference type="AlphaFoldDB" id="A0A0D3KRC6"/>
<dbReference type="KEGG" id="ehx:EMIHUDRAFT_224687"/>
<organism evidence="2 3">
    <name type="scientific">Emiliania huxleyi (strain CCMP1516)</name>
    <dbReference type="NCBI Taxonomy" id="280463"/>
    <lineage>
        <taxon>Eukaryota</taxon>
        <taxon>Haptista</taxon>
        <taxon>Haptophyta</taxon>
        <taxon>Prymnesiophyceae</taxon>
        <taxon>Isochrysidales</taxon>
        <taxon>Noelaerhabdaceae</taxon>
        <taxon>Emiliania</taxon>
    </lineage>
</organism>
<dbReference type="Proteomes" id="UP000013827">
    <property type="component" value="Unassembled WGS sequence"/>
</dbReference>
<dbReference type="HOGENOM" id="CLU_812426_0_0_1"/>
<dbReference type="EnsemblProtists" id="EOD38311">
    <property type="protein sequence ID" value="EOD38311"/>
    <property type="gene ID" value="EMIHUDRAFT_224687"/>
</dbReference>
<accession>A0A0D3KRC6</accession>
<dbReference type="PANTHER" id="PTHR45824">
    <property type="entry name" value="GH16843P"/>
    <property type="match status" value="1"/>
</dbReference>
<sequence>MLGSLLSTASLPHGEALQQLRVWLQIVNSVARAGISLGEDEEAVLDDDLACCRYLVARGWAVPPAADMLHAALLWRVRRSPPGPLCDLDSADGAFLRLEGGRGKVYVPDGVDCHGRGVLVLDNSVQRSGSSLQASMRYFAFCIQLALRQAELARARGGGEGGAPAPGLQAPPPDKLLIVIKLHRFSLLNSPPPSHAKETLEMLMNHFPESAGLAVACPRHIIVYRPPRVFSGLWAFSAKLIDAKMRSKVHFISGSVADGSANDALMRRLAGDGWKQLCGCEQPFVSPGCTEGFEPDSYWRGVVQRDRAWSALRGPKPTKGSTQLYQLLTAYVYVDVRTGVKP</sequence>
<reference evidence="3" key="1">
    <citation type="journal article" date="2013" name="Nature">
        <title>Pan genome of the phytoplankton Emiliania underpins its global distribution.</title>
        <authorList>
            <person name="Read B.A."/>
            <person name="Kegel J."/>
            <person name="Klute M.J."/>
            <person name="Kuo A."/>
            <person name="Lefebvre S.C."/>
            <person name="Maumus F."/>
            <person name="Mayer C."/>
            <person name="Miller J."/>
            <person name="Monier A."/>
            <person name="Salamov A."/>
            <person name="Young J."/>
            <person name="Aguilar M."/>
            <person name="Claverie J.M."/>
            <person name="Frickenhaus S."/>
            <person name="Gonzalez K."/>
            <person name="Herman E.K."/>
            <person name="Lin Y.C."/>
            <person name="Napier J."/>
            <person name="Ogata H."/>
            <person name="Sarno A.F."/>
            <person name="Shmutz J."/>
            <person name="Schroeder D."/>
            <person name="de Vargas C."/>
            <person name="Verret F."/>
            <person name="von Dassow P."/>
            <person name="Valentin K."/>
            <person name="Van de Peer Y."/>
            <person name="Wheeler G."/>
            <person name="Dacks J.B."/>
            <person name="Delwiche C.F."/>
            <person name="Dyhrman S.T."/>
            <person name="Glockner G."/>
            <person name="John U."/>
            <person name="Richards T."/>
            <person name="Worden A.Z."/>
            <person name="Zhang X."/>
            <person name="Grigoriev I.V."/>
            <person name="Allen A.E."/>
            <person name="Bidle K."/>
            <person name="Borodovsky M."/>
            <person name="Bowler C."/>
            <person name="Brownlee C."/>
            <person name="Cock J.M."/>
            <person name="Elias M."/>
            <person name="Gladyshev V.N."/>
            <person name="Groth M."/>
            <person name="Guda C."/>
            <person name="Hadaegh A."/>
            <person name="Iglesias-Rodriguez M.D."/>
            <person name="Jenkins J."/>
            <person name="Jones B.M."/>
            <person name="Lawson T."/>
            <person name="Leese F."/>
            <person name="Lindquist E."/>
            <person name="Lobanov A."/>
            <person name="Lomsadze A."/>
            <person name="Malik S.B."/>
            <person name="Marsh M.E."/>
            <person name="Mackinder L."/>
            <person name="Mock T."/>
            <person name="Mueller-Roeber B."/>
            <person name="Pagarete A."/>
            <person name="Parker M."/>
            <person name="Probert I."/>
            <person name="Quesneville H."/>
            <person name="Raines C."/>
            <person name="Rensing S.A."/>
            <person name="Riano-Pachon D.M."/>
            <person name="Richier S."/>
            <person name="Rokitta S."/>
            <person name="Shiraiwa Y."/>
            <person name="Soanes D.M."/>
            <person name="van der Giezen M."/>
            <person name="Wahlund T.M."/>
            <person name="Williams B."/>
            <person name="Wilson W."/>
            <person name="Wolfe G."/>
            <person name="Wurch L.L."/>
        </authorList>
    </citation>
    <scope>NUCLEOTIDE SEQUENCE</scope>
</reference>
<dbReference type="PANTHER" id="PTHR45824:SF6">
    <property type="entry name" value="F16L1.9 PROTEIN"/>
    <property type="match status" value="1"/>
</dbReference>
<dbReference type="GO" id="GO:0008526">
    <property type="term" value="F:phosphatidylinositol transfer activity"/>
    <property type="evidence" value="ECO:0007669"/>
    <property type="project" value="TreeGrafter"/>
</dbReference>
<dbReference type="InterPro" id="IPR036273">
    <property type="entry name" value="CRAL/TRIO_N_dom_sf"/>
</dbReference>
<dbReference type="SUPFAM" id="SSF52087">
    <property type="entry name" value="CRAL/TRIO domain"/>
    <property type="match status" value="1"/>
</dbReference>
<dbReference type="Pfam" id="PF00650">
    <property type="entry name" value="CRAL_TRIO"/>
    <property type="match status" value="1"/>
</dbReference>
<feature type="domain" description="CRAL-TRIO" evidence="1">
    <location>
        <begin position="103"/>
        <end position="255"/>
    </location>
</feature>
<reference evidence="2" key="2">
    <citation type="submission" date="2024-10" db="UniProtKB">
        <authorList>
            <consortium name="EnsemblProtists"/>
        </authorList>
    </citation>
    <scope>IDENTIFICATION</scope>
</reference>
<dbReference type="InterPro" id="IPR052578">
    <property type="entry name" value="PI_Transfer_CRAL-TRIO"/>
</dbReference>
<evidence type="ECO:0000313" key="2">
    <source>
        <dbReference type="EnsemblProtists" id="EOD38311"/>
    </source>
</evidence>
<dbReference type="CDD" id="cd00170">
    <property type="entry name" value="SEC14"/>
    <property type="match status" value="1"/>
</dbReference>
<dbReference type="SUPFAM" id="SSF46938">
    <property type="entry name" value="CRAL/TRIO N-terminal domain"/>
    <property type="match status" value="1"/>
</dbReference>
<evidence type="ECO:0000313" key="3">
    <source>
        <dbReference type="Proteomes" id="UP000013827"/>
    </source>
</evidence>
<proteinExistence type="predicted"/>
<dbReference type="eggNOG" id="KOG1470">
    <property type="taxonomic scope" value="Eukaryota"/>
</dbReference>
<dbReference type="Gene3D" id="3.40.525.10">
    <property type="entry name" value="CRAL-TRIO lipid binding domain"/>
    <property type="match status" value="1"/>
</dbReference>
<name>A0A0D3KRC6_EMIH1</name>
<dbReference type="OMA" id="VACPRHI"/>
<dbReference type="InterPro" id="IPR036865">
    <property type="entry name" value="CRAL-TRIO_dom_sf"/>
</dbReference>
<dbReference type="RefSeq" id="XP_005790740.1">
    <property type="nucleotide sequence ID" value="XM_005790683.1"/>
</dbReference>
<dbReference type="PaxDb" id="2903-EOD38311"/>
<evidence type="ECO:0000259" key="1">
    <source>
        <dbReference type="Pfam" id="PF00650"/>
    </source>
</evidence>
<protein>
    <recommendedName>
        <fullName evidence="1">CRAL-TRIO domain-containing protein</fullName>
    </recommendedName>
</protein>
<dbReference type="GeneID" id="17283581"/>